<dbReference type="EMBL" id="CAJNOI010003068">
    <property type="protein sequence ID" value="CAF1504246.1"/>
    <property type="molecule type" value="Genomic_DNA"/>
</dbReference>
<gene>
    <name evidence="2" type="ORF">BJG266_LOCUS43349</name>
    <name evidence="3" type="ORF">QVE165_LOCUS60267</name>
</gene>
<dbReference type="GO" id="GO:0032039">
    <property type="term" value="C:integrator complex"/>
    <property type="evidence" value="ECO:0007669"/>
    <property type="project" value="TreeGrafter"/>
</dbReference>
<dbReference type="AlphaFoldDB" id="A0A815TKI2"/>
<organism evidence="2 5">
    <name type="scientific">Adineta steineri</name>
    <dbReference type="NCBI Taxonomy" id="433720"/>
    <lineage>
        <taxon>Eukaryota</taxon>
        <taxon>Metazoa</taxon>
        <taxon>Spiralia</taxon>
        <taxon>Gnathifera</taxon>
        <taxon>Rotifera</taxon>
        <taxon>Eurotatoria</taxon>
        <taxon>Bdelloidea</taxon>
        <taxon>Adinetida</taxon>
        <taxon>Adinetidae</taxon>
        <taxon>Adineta</taxon>
    </lineage>
</organism>
<feature type="region of interest" description="Disordered" evidence="1">
    <location>
        <begin position="81"/>
        <end position="103"/>
    </location>
</feature>
<dbReference type="PANTHER" id="PTHR12957:SF2">
    <property type="entry name" value="INTEGRATOR COMPLEX SUBUNIT 6"/>
    <property type="match status" value="1"/>
</dbReference>
<feature type="compositionally biased region" description="Low complexity" evidence="1">
    <location>
        <begin position="126"/>
        <end position="141"/>
    </location>
</feature>
<dbReference type="Proteomes" id="UP000663832">
    <property type="component" value="Unassembled WGS sequence"/>
</dbReference>
<evidence type="ECO:0000313" key="2">
    <source>
        <dbReference type="EMBL" id="CAF1504246.1"/>
    </source>
</evidence>
<dbReference type="Proteomes" id="UP000663877">
    <property type="component" value="Unassembled WGS sequence"/>
</dbReference>
<dbReference type="GO" id="GO:0034472">
    <property type="term" value="P:snRNA 3'-end processing"/>
    <property type="evidence" value="ECO:0007669"/>
    <property type="project" value="TreeGrafter"/>
</dbReference>
<evidence type="ECO:0000313" key="5">
    <source>
        <dbReference type="Proteomes" id="UP000663877"/>
    </source>
</evidence>
<comment type="caution">
    <text evidence="2">The sequence shown here is derived from an EMBL/GenBank/DDBJ whole genome shotgun (WGS) entry which is preliminary data.</text>
</comment>
<accession>A0A815TKI2</accession>
<proteinExistence type="predicted"/>
<feature type="region of interest" description="Disordered" evidence="1">
    <location>
        <begin position="126"/>
        <end position="145"/>
    </location>
</feature>
<keyword evidence="4" id="KW-1185">Reference proteome</keyword>
<evidence type="ECO:0000313" key="4">
    <source>
        <dbReference type="Proteomes" id="UP000663832"/>
    </source>
</evidence>
<reference evidence="2" key="1">
    <citation type="submission" date="2021-02" db="EMBL/GenBank/DDBJ databases">
        <authorList>
            <person name="Nowell W R."/>
        </authorList>
    </citation>
    <scope>NUCLEOTIDE SEQUENCE</scope>
</reference>
<sequence length="264" mass="30405">MKLRRQLLHNSNNYDIQDEDSLHSVPIKEMSNYDEYPRTHGQAPPLREIDAQPVRQHVFGNPFKVNKPIDEIDELVGAAAVPQQQQLPSRKRAQSEQSLTLASGSLKKKRTPLVLKNYVYRRHLSISGSSGPSSPATSISSTDDESDNELIITSNSLNRFSFDMRSVLDDDHRRLLKKYRETKKKIKLLFRQQADQQILTLLDTLICSNEYKLTLINELIYECQRLYPSFESRLNQYKMNIVNDLSSKEDELPSSSSLISNDYM</sequence>
<dbReference type="OrthoDB" id="9449012at2759"/>
<evidence type="ECO:0000256" key="1">
    <source>
        <dbReference type="SAM" id="MobiDB-lite"/>
    </source>
</evidence>
<feature type="region of interest" description="Disordered" evidence="1">
    <location>
        <begin position="1"/>
        <end position="22"/>
    </location>
</feature>
<evidence type="ECO:0000313" key="3">
    <source>
        <dbReference type="EMBL" id="CAF1645327.1"/>
    </source>
</evidence>
<dbReference type="EMBL" id="CAJNOM010003411">
    <property type="protein sequence ID" value="CAF1645327.1"/>
    <property type="molecule type" value="Genomic_DNA"/>
</dbReference>
<dbReference type="InterPro" id="IPR051113">
    <property type="entry name" value="Integrator_subunit6"/>
</dbReference>
<dbReference type="PANTHER" id="PTHR12957">
    <property type="entry name" value="DEAD/H BOX POLYPEPTIDE 26/DICE1-RELATED"/>
    <property type="match status" value="1"/>
</dbReference>
<name>A0A815TKI2_9BILA</name>
<protein>
    <submittedName>
        <fullName evidence="2">Uncharacterized protein</fullName>
    </submittedName>
</protein>